<organism evidence="1 2">
    <name type="scientific">Pochonia chlamydosporia 170</name>
    <dbReference type="NCBI Taxonomy" id="1380566"/>
    <lineage>
        <taxon>Eukaryota</taxon>
        <taxon>Fungi</taxon>
        <taxon>Dikarya</taxon>
        <taxon>Ascomycota</taxon>
        <taxon>Pezizomycotina</taxon>
        <taxon>Sordariomycetes</taxon>
        <taxon>Hypocreomycetidae</taxon>
        <taxon>Hypocreales</taxon>
        <taxon>Clavicipitaceae</taxon>
        <taxon>Pochonia</taxon>
    </lineage>
</organism>
<dbReference type="KEGG" id="pchm:VFPPC_05002"/>
<dbReference type="RefSeq" id="XP_018145668.1">
    <property type="nucleotide sequence ID" value="XM_018284257.1"/>
</dbReference>
<dbReference type="AlphaFoldDB" id="A0A179FUB0"/>
<accession>A0A179FUB0</accession>
<name>A0A179FUB0_METCM</name>
<evidence type="ECO:0000313" key="2">
    <source>
        <dbReference type="Proteomes" id="UP000078397"/>
    </source>
</evidence>
<protein>
    <submittedName>
        <fullName evidence="1">Uncharacterized protein</fullName>
    </submittedName>
</protein>
<sequence>MATLQPTILPPATPSELLQHLIANTTYPTTVIIGWPREDFINGLTEDINQQQPNTTDAEPPPSHPLLRATLFQTAISRHINIVFTPTVTHLRAYLATFAASKSRIPPPPNQALRKPPLLMVYGFLEIHRDGLEWSAQGLSLTGATFVQGALKDGFRAVIIEPRRTTEEEELDKLLKQTVPVVRGATMKDDGSWSCPVVSLHRVLGSWFSIDEKRDE</sequence>
<evidence type="ECO:0000313" key="1">
    <source>
        <dbReference type="EMBL" id="OAQ68818.1"/>
    </source>
</evidence>
<dbReference type="EMBL" id="LSBJ02000003">
    <property type="protein sequence ID" value="OAQ68818.1"/>
    <property type="molecule type" value="Genomic_DNA"/>
</dbReference>
<reference evidence="1 2" key="1">
    <citation type="journal article" date="2016" name="PLoS Pathog.">
        <title>Biosynthesis of antibiotic leucinostatins in bio-control fungus Purpureocillium lilacinum and their inhibition on phytophthora revealed by genome mining.</title>
        <authorList>
            <person name="Wang G."/>
            <person name="Liu Z."/>
            <person name="Lin R."/>
            <person name="Li E."/>
            <person name="Mao Z."/>
            <person name="Ling J."/>
            <person name="Yang Y."/>
            <person name="Yin W.B."/>
            <person name="Xie B."/>
        </authorList>
    </citation>
    <scope>NUCLEOTIDE SEQUENCE [LARGE SCALE GENOMIC DNA]</scope>
    <source>
        <strain evidence="1">170</strain>
    </source>
</reference>
<dbReference type="OrthoDB" id="5391496at2759"/>
<dbReference type="GeneID" id="28848251"/>
<gene>
    <name evidence="1" type="ORF">VFPPC_05002</name>
</gene>
<proteinExistence type="predicted"/>
<dbReference type="Proteomes" id="UP000078397">
    <property type="component" value="Unassembled WGS sequence"/>
</dbReference>
<comment type="caution">
    <text evidence="1">The sequence shown here is derived from an EMBL/GenBank/DDBJ whole genome shotgun (WGS) entry which is preliminary data.</text>
</comment>
<keyword evidence="2" id="KW-1185">Reference proteome</keyword>